<feature type="transmembrane region" description="Helical" evidence="1">
    <location>
        <begin position="341"/>
        <end position="364"/>
    </location>
</feature>
<feature type="transmembrane region" description="Helical" evidence="1">
    <location>
        <begin position="12"/>
        <end position="32"/>
    </location>
</feature>
<organism evidence="2 3">
    <name type="scientific">Caudoviricetes sp. vir080</name>
    <dbReference type="NCBI Taxonomy" id="3068353"/>
    <lineage>
        <taxon>Viruses</taxon>
        <taxon>Duplodnaviria</taxon>
        <taxon>Heunggongvirae</taxon>
        <taxon>Uroviricota</taxon>
        <taxon>Caudoviricetes</taxon>
    </lineage>
</organism>
<sequence>MNKTLKLKKIIPLIPFIVLFVTLFIIHFRLGYVNDDLYFRALITENGLNQILNLVHHRYYSWSSRFLIEFVLLFLSYLPIIIWVFLNSLVLVMMAWIIPRFFTKDSNLKNNIISVILVSIFYIPVFEAMGDGAIAISLNYLWPLFFILVHFYLVKYYILQNNDYNKSKNILLYAILVFSLFFACNHEQGLITCFIIYVLLIGYCYYSYKKINNTLLILLFLIICCGLIIFLCPGNQLRLIAETNTWWPSFGELNIFNKINMGVSSFYRLFISESILICLLFLLSFGLYVYKISNNKWNALITLFPFIICLIINLLLIFNIIPEWNYFFLSTDSYSLVSNSTSLLFTLFYIIITFCILYGVYNIIKFKNKKNGFSTLLLLIIGFIVSIIIGFTPTMLPSMHRMFIFLYGILLILTYYFLIQIFKQ</sequence>
<feature type="transmembrane region" description="Helical" evidence="1">
    <location>
        <begin position="215"/>
        <end position="237"/>
    </location>
</feature>
<dbReference type="EMBL" id="BK063677">
    <property type="protein sequence ID" value="DBA35437.1"/>
    <property type="molecule type" value="Genomic_DNA"/>
</dbReference>
<feature type="transmembrane region" description="Helical" evidence="1">
    <location>
        <begin position="266"/>
        <end position="290"/>
    </location>
</feature>
<feature type="transmembrane region" description="Helical" evidence="1">
    <location>
        <begin position="297"/>
        <end position="321"/>
    </location>
</feature>
<accession>A0AA87CHS0</accession>
<protein>
    <submittedName>
        <fullName evidence="2">Uncharacterized protein</fullName>
    </submittedName>
</protein>
<gene>
    <name evidence="2" type="ORF">vir080_00064</name>
</gene>
<reference evidence="2 3" key="1">
    <citation type="journal article" date="2023" name="Nat. Microbiol.">
        <title>A compendium of viruses from methanogenic archaea reveals their diversity and adaptations to the gut environment.</title>
        <authorList>
            <person name="Medvedeva S."/>
            <person name="Borrel G."/>
            <person name="Krupovic M."/>
            <person name="Gribaldo S."/>
        </authorList>
    </citation>
    <scope>NUCLEOTIDE SEQUENCE [LARGE SCALE GENOMIC DNA]</scope>
</reference>
<feature type="transmembrane region" description="Helical" evidence="1">
    <location>
        <begin position="110"/>
        <end position="126"/>
    </location>
</feature>
<feature type="transmembrane region" description="Helical" evidence="1">
    <location>
        <begin position="189"/>
        <end position="208"/>
    </location>
</feature>
<name>A0AA87CHS0_9CAUD</name>
<evidence type="ECO:0000256" key="1">
    <source>
        <dbReference type="SAM" id="Phobius"/>
    </source>
</evidence>
<keyword evidence="1" id="KW-0472">Membrane</keyword>
<keyword evidence="1" id="KW-1133">Transmembrane helix</keyword>
<feature type="transmembrane region" description="Helical" evidence="1">
    <location>
        <begin position="402"/>
        <end position="422"/>
    </location>
</feature>
<feature type="transmembrane region" description="Helical" evidence="1">
    <location>
        <begin position="166"/>
        <end position="183"/>
    </location>
</feature>
<dbReference type="GeneID" id="300198831"/>
<dbReference type="Proteomes" id="UP001302529">
    <property type="component" value="Segment"/>
</dbReference>
<keyword evidence="1" id="KW-0812">Transmembrane</keyword>
<dbReference type="RefSeq" id="YP_013605400.1">
    <property type="nucleotide sequence ID" value="NC_133305.1"/>
</dbReference>
<evidence type="ECO:0000313" key="3">
    <source>
        <dbReference type="Proteomes" id="UP001302529"/>
    </source>
</evidence>
<feature type="transmembrane region" description="Helical" evidence="1">
    <location>
        <begin position="376"/>
        <end position="396"/>
    </location>
</feature>
<dbReference type="Pfam" id="PF19528">
    <property type="entry name" value="DUF6056"/>
    <property type="match status" value="1"/>
</dbReference>
<feature type="transmembrane region" description="Helical" evidence="1">
    <location>
        <begin position="132"/>
        <end position="154"/>
    </location>
</feature>
<keyword evidence="3" id="KW-1185">Reference proteome</keyword>
<evidence type="ECO:0000313" key="2">
    <source>
        <dbReference type="EMBL" id="DBA35437.1"/>
    </source>
</evidence>
<dbReference type="InterPro" id="IPR045691">
    <property type="entry name" value="DUF6056"/>
</dbReference>
<proteinExistence type="predicted"/>
<feature type="transmembrane region" description="Helical" evidence="1">
    <location>
        <begin position="70"/>
        <end position="98"/>
    </location>
</feature>